<keyword evidence="4" id="KW-0812">Transmembrane</keyword>
<gene>
    <name evidence="6" type="ORF">NEMVEDRAFT_v1g158469</name>
</gene>
<proteinExistence type="predicted"/>
<evidence type="ECO:0000313" key="6">
    <source>
        <dbReference type="EMBL" id="EDO49113.1"/>
    </source>
</evidence>
<keyword evidence="2" id="KW-0862">Zinc</keyword>
<dbReference type="eggNOG" id="KOG0800">
    <property type="taxonomic scope" value="Eukaryota"/>
</dbReference>
<dbReference type="GO" id="GO:0036503">
    <property type="term" value="P:ERAD pathway"/>
    <property type="evidence" value="ECO:0000318"/>
    <property type="project" value="GO_Central"/>
</dbReference>
<sequence length="617" mass="71017">MLTKLLLLLVYFFLIFLTTRFLELTASWFEAGCIASQLFDPLSLSVRKLKAILDQRGVSYNGVVEKSELADLVEVSGAVTDPESALTAQGSNDNEQNSDEFTFKGASHFFEEVEDTKAGSWLVEVIPENHIPLLRRKQWSSLKRKMRLFGIRTGSFKCEEDPWLCRKYKWNRPSLVLSMPKGNQPKGNVILQTYQAKPNVNSVLLWINSELSSKVIELDSTNTLNKILQSDRDPNYIYVVYHSTLTEPPMFLSSLSIKFTGRVKFVYCRSHLKHRKEDINFDGFKVPSLFVITPERRVLFGLKKGEIYDYSSLELYLRTLHPEVNDLFLAALVITNLCCMLESFLIHGGILRRTFRLLCMLTFYNTSLIMLCLPMVWLFQLPFLQPVLDFTLKCCRCIMSGDIASLLRHDLMFWMNYDYFVLIGYFVFGFTLGYIRNKYKCYFGVGDDDLEDPNADWLTQDLNYFSRILQSLSHWQPQIHHTTSGFEDGFEMLVRRLAVPDLWLHPIIPTDYIKQLPTWNFCCKDGCLQSNPEHPELNATADCLPCSVGRPSWMIPCGECVICLDEFKPGCTLLGLPCGHSFHQHCIEVWLAGDNTAPHHCCPNCRWPAYRAKSHVH</sequence>
<dbReference type="SUPFAM" id="SSF57850">
    <property type="entry name" value="RING/U-box"/>
    <property type="match status" value="1"/>
</dbReference>
<keyword evidence="7" id="KW-1185">Reference proteome</keyword>
<dbReference type="Proteomes" id="UP000001593">
    <property type="component" value="Unassembled WGS sequence"/>
</dbReference>
<keyword evidence="4" id="KW-0472">Membrane</keyword>
<dbReference type="PROSITE" id="PS50089">
    <property type="entry name" value="ZF_RING_2"/>
    <property type="match status" value="1"/>
</dbReference>
<name>A7RGT9_NEMVE</name>
<dbReference type="GO" id="GO:0008270">
    <property type="term" value="F:zinc ion binding"/>
    <property type="evidence" value="ECO:0007669"/>
    <property type="project" value="UniProtKB-KW"/>
</dbReference>
<dbReference type="GO" id="GO:0016567">
    <property type="term" value="P:protein ubiquitination"/>
    <property type="evidence" value="ECO:0000318"/>
    <property type="project" value="GO_Central"/>
</dbReference>
<dbReference type="PANTHER" id="PTHR15302">
    <property type="entry name" value="E3 UBIQUITIN-PROTEIN LIGASE RNF103"/>
    <property type="match status" value="1"/>
</dbReference>
<dbReference type="InterPro" id="IPR042494">
    <property type="entry name" value="RNF103"/>
</dbReference>
<dbReference type="OMA" id="PDWLAWP"/>
<dbReference type="GO" id="GO:0004842">
    <property type="term" value="F:ubiquitin-protein transferase activity"/>
    <property type="evidence" value="ECO:0000318"/>
    <property type="project" value="GO_Central"/>
</dbReference>
<keyword evidence="4" id="KW-1133">Transmembrane helix</keyword>
<dbReference type="InterPro" id="IPR001841">
    <property type="entry name" value="Znf_RING"/>
</dbReference>
<dbReference type="HOGENOM" id="CLU_031351_0_0_1"/>
<protein>
    <recommendedName>
        <fullName evidence="5">RING-type domain-containing protein</fullName>
    </recommendedName>
</protein>
<evidence type="ECO:0000259" key="5">
    <source>
        <dbReference type="PROSITE" id="PS50089"/>
    </source>
</evidence>
<dbReference type="EMBL" id="DS469510">
    <property type="protein sequence ID" value="EDO49113.1"/>
    <property type="molecule type" value="Genomic_DNA"/>
</dbReference>
<dbReference type="OrthoDB" id="8062037at2759"/>
<dbReference type="SMART" id="SM00184">
    <property type="entry name" value="RING"/>
    <property type="match status" value="1"/>
</dbReference>
<evidence type="ECO:0000256" key="1">
    <source>
        <dbReference type="ARBA" id="ARBA00022771"/>
    </source>
</evidence>
<dbReference type="InParanoid" id="A7RGT9"/>
<dbReference type="KEGG" id="nve:5521365"/>
<evidence type="ECO:0000256" key="3">
    <source>
        <dbReference type="PROSITE-ProRule" id="PRU00175"/>
    </source>
</evidence>
<reference evidence="6 7" key="1">
    <citation type="journal article" date="2007" name="Science">
        <title>Sea anemone genome reveals ancestral eumetazoan gene repertoire and genomic organization.</title>
        <authorList>
            <person name="Putnam N.H."/>
            <person name="Srivastava M."/>
            <person name="Hellsten U."/>
            <person name="Dirks B."/>
            <person name="Chapman J."/>
            <person name="Salamov A."/>
            <person name="Terry A."/>
            <person name="Shapiro H."/>
            <person name="Lindquist E."/>
            <person name="Kapitonov V.V."/>
            <person name="Jurka J."/>
            <person name="Genikhovich G."/>
            <person name="Grigoriev I.V."/>
            <person name="Lucas S.M."/>
            <person name="Steele R.E."/>
            <person name="Finnerty J.R."/>
            <person name="Technau U."/>
            <person name="Martindale M.Q."/>
            <person name="Rokhsar D.S."/>
        </authorList>
    </citation>
    <scope>NUCLEOTIDE SEQUENCE [LARGE SCALE GENOMIC DNA]</scope>
    <source>
        <strain evidence="7">CH2 X CH6</strain>
    </source>
</reference>
<dbReference type="GO" id="GO:0005783">
    <property type="term" value="C:endoplasmic reticulum"/>
    <property type="evidence" value="ECO:0000318"/>
    <property type="project" value="GO_Central"/>
</dbReference>
<dbReference type="PhylomeDB" id="A7RGT9"/>
<dbReference type="PANTHER" id="PTHR15302:SF0">
    <property type="entry name" value="E3 UBIQUITIN-PROTEIN LIGASE RNF103"/>
    <property type="match status" value="1"/>
</dbReference>
<evidence type="ECO:0000256" key="4">
    <source>
        <dbReference type="SAM" id="Phobius"/>
    </source>
</evidence>
<feature type="domain" description="RING-type" evidence="5">
    <location>
        <begin position="560"/>
        <end position="606"/>
    </location>
</feature>
<evidence type="ECO:0000256" key="2">
    <source>
        <dbReference type="ARBA" id="ARBA00022833"/>
    </source>
</evidence>
<feature type="transmembrane region" description="Helical" evidence="4">
    <location>
        <begin position="357"/>
        <end position="379"/>
    </location>
</feature>
<keyword evidence="1 3" id="KW-0863">Zinc-finger</keyword>
<dbReference type="Gene3D" id="3.30.40.10">
    <property type="entry name" value="Zinc/RING finger domain, C3HC4 (zinc finger)"/>
    <property type="match status" value="1"/>
</dbReference>
<feature type="transmembrane region" description="Helical" evidence="4">
    <location>
        <begin position="417"/>
        <end position="435"/>
    </location>
</feature>
<dbReference type="Pfam" id="PF13639">
    <property type="entry name" value="zf-RING_2"/>
    <property type="match status" value="1"/>
</dbReference>
<feature type="transmembrane region" description="Helical" evidence="4">
    <location>
        <begin position="327"/>
        <end position="345"/>
    </location>
</feature>
<accession>A7RGT9</accession>
<dbReference type="CDD" id="cd16473">
    <property type="entry name" value="RING-H2_RNF103"/>
    <property type="match status" value="1"/>
</dbReference>
<keyword evidence="1 3" id="KW-0479">Metal-binding</keyword>
<evidence type="ECO:0000313" key="7">
    <source>
        <dbReference type="Proteomes" id="UP000001593"/>
    </source>
</evidence>
<dbReference type="STRING" id="45351.A7RGT9"/>
<dbReference type="AlphaFoldDB" id="A7RGT9"/>
<dbReference type="InterPro" id="IPR013083">
    <property type="entry name" value="Znf_RING/FYVE/PHD"/>
</dbReference>
<organism evidence="6 7">
    <name type="scientific">Nematostella vectensis</name>
    <name type="common">Starlet sea anemone</name>
    <dbReference type="NCBI Taxonomy" id="45351"/>
    <lineage>
        <taxon>Eukaryota</taxon>
        <taxon>Metazoa</taxon>
        <taxon>Cnidaria</taxon>
        <taxon>Anthozoa</taxon>
        <taxon>Hexacorallia</taxon>
        <taxon>Actiniaria</taxon>
        <taxon>Edwardsiidae</taxon>
        <taxon>Nematostella</taxon>
    </lineage>
</organism>